<dbReference type="InterPro" id="IPR018211">
    <property type="entry name" value="ADH_Fe_CS"/>
</dbReference>
<dbReference type="GO" id="GO:0046872">
    <property type="term" value="F:metal ion binding"/>
    <property type="evidence" value="ECO:0007669"/>
    <property type="project" value="UniProtKB-KW"/>
</dbReference>
<protein>
    <submittedName>
        <fullName evidence="7">Dehydroquinate synthase-like protein</fullName>
    </submittedName>
</protein>
<reference evidence="7 8" key="1">
    <citation type="journal article" date="2015" name="Fungal Genet. Biol.">
        <title>Evolution of novel wood decay mechanisms in Agaricales revealed by the genome sequences of Fistulina hepatica and Cylindrobasidium torrendii.</title>
        <authorList>
            <person name="Floudas D."/>
            <person name="Held B.W."/>
            <person name="Riley R."/>
            <person name="Nagy L.G."/>
            <person name="Koehler G."/>
            <person name="Ransdell A.S."/>
            <person name="Younus H."/>
            <person name="Chow J."/>
            <person name="Chiniquy J."/>
            <person name="Lipzen A."/>
            <person name="Tritt A."/>
            <person name="Sun H."/>
            <person name="Haridas S."/>
            <person name="LaButti K."/>
            <person name="Ohm R.A."/>
            <person name="Kues U."/>
            <person name="Blanchette R.A."/>
            <person name="Grigoriev I.V."/>
            <person name="Minto R.E."/>
            <person name="Hibbett D.S."/>
        </authorList>
    </citation>
    <scope>NUCLEOTIDE SEQUENCE [LARGE SCALE GENOMIC DNA]</scope>
    <source>
        <strain evidence="7 8">FP15055 ss-10</strain>
    </source>
</reference>
<dbReference type="GO" id="GO:0016614">
    <property type="term" value="F:oxidoreductase activity, acting on CH-OH group of donors"/>
    <property type="evidence" value="ECO:0007669"/>
    <property type="project" value="InterPro"/>
</dbReference>
<keyword evidence="2" id="KW-0479">Metal-binding</keyword>
<dbReference type="InterPro" id="IPR001670">
    <property type="entry name" value="ADH_Fe/GldA"/>
</dbReference>
<evidence type="ECO:0000256" key="2">
    <source>
        <dbReference type="ARBA" id="ARBA00022723"/>
    </source>
</evidence>
<evidence type="ECO:0000259" key="6">
    <source>
        <dbReference type="Pfam" id="PF00465"/>
    </source>
</evidence>
<dbReference type="EMBL" id="KN880644">
    <property type="protein sequence ID" value="KIY64283.1"/>
    <property type="molecule type" value="Genomic_DNA"/>
</dbReference>
<keyword evidence="3" id="KW-0560">Oxidoreductase</keyword>
<organism evidence="7 8">
    <name type="scientific">Cylindrobasidium torrendii FP15055 ss-10</name>
    <dbReference type="NCBI Taxonomy" id="1314674"/>
    <lineage>
        <taxon>Eukaryota</taxon>
        <taxon>Fungi</taxon>
        <taxon>Dikarya</taxon>
        <taxon>Basidiomycota</taxon>
        <taxon>Agaricomycotina</taxon>
        <taxon>Agaricomycetes</taxon>
        <taxon>Agaricomycetidae</taxon>
        <taxon>Agaricales</taxon>
        <taxon>Marasmiineae</taxon>
        <taxon>Physalacriaceae</taxon>
        <taxon>Cylindrobasidium</taxon>
    </lineage>
</organism>
<evidence type="ECO:0000313" key="7">
    <source>
        <dbReference type="EMBL" id="KIY64283.1"/>
    </source>
</evidence>
<dbReference type="Gene3D" id="1.20.1090.10">
    <property type="entry name" value="Dehydroquinate synthase-like - alpha domain"/>
    <property type="match status" value="1"/>
</dbReference>
<sequence>MPNNKNVTLRVFQSPSKYIQGPTAIRDAPRYMKQLGDKAVLITDDIVHKIAGEALLEAITGFPQKSDSETVSTDVGKTDTAGPVAGTDTSAAGPPPSGASAPVDGSAAKEQAPTPSKPVFDVLRVQFRGQSSKEELERLKGIITEYGAKFIIAMGGGKTIDIGKAAADDLRLECCIMPTTASTDAPCSAVAVLYRPDGDFDRYVFTHRNPSLVIVDTGIVARAPARLLAAGMGDALATNIEAMRSRNSPNFGGGMPALISRAICDKCEEILFKFGKQAYEACKVNAMTPALEAVVEANTLLSGLGFESGGLAAAHAIHDGLTVLHELHHLLHGEKVAFGTICQLVLDCADTAELDRYLAFMLSIDLPVTFEMMGIEDVTEAELRKVAEIACAPGETIWNMDSVITPDVVYQAILGADAVGREYCTRVGFKQISRQVESRPRVSRTGTINLIKDLKDLKKTANGDNIFKQLADMKMSQVNDGTTSR</sequence>
<dbReference type="Pfam" id="PF00465">
    <property type="entry name" value="Fe-ADH"/>
    <property type="match status" value="1"/>
</dbReference>
<dbReference type="Gene3D" id="3.40.50.1970">
    <property type="match status" value="2"/>
</dbReference>
<feature type="compositionally biased region" description="Polar residues" evidence="5">
    <location>
        <begin position="65"/>
        <end position="75"/>
    </location>
</feature>
<keyword evidence="4" id="KW-0520">NAD</keyword>
<dbReference type="CDD" id="cd08170">
    <property type="entry name" value="GlyDH"/>
    <property type="match status" value="1"/>
</dbReference>
<feature type="compositionally biased region" description="Low complexity" evidence="5">
    <location>
        <begin position="98"/>
        <end position="108"/>
    </location>
</feature>
<dbReference type="PANTHER" id="PTHR43616">
    <property type="entry name" value="GLYCEROL DEHYDROGENASE"/>
    <property type="match status" value="1"/>
</dbReference>
<keyword evidence="8" id="KW-1185">Reference proteome</keyword>
<dbReference type="NCBIfam" id="NF006941">
    <property type="entry name" value="PRK09423.1"/>
    <property type="match status" value="1"/>
</dbReference>
<evidence type="ECO:0000256" key="5">
    <source>
        <dbReference type="SAM" id="MobiDB-lite"/>
    </source>
</evidence>
<dbReference type="Proteomes" id="UP000054007">
    <property type="component" value="Unassembled WGS sequence"/>
</dbReference>
<dbReference type="PROSITE" id="PS00913">
    <property type="entry name" value="ADH_IRON_1"/>
    <property type="match status" value="1"/>
</dbReference>
<dbReference type="OrthoDB" id="339764at2759"/>
<evidence type="ECO:0000256" key="4">
    <source>
        <dbReference type="ARBA" id="ARBA00023027"/>
    </source>
</evidence>
<name>A0A0D7B0Y7_9AGAR</name>
<proteinExistence type="inferred from homology"/>
<evidence type="ECO:0000256" key="1">
    <source>
        <dbReference type="ARBA" id="ARBA00007358"/>
    </source>
</evidence>
<dbReference type="STRING" id="1314674.A0A0D7B0Y7"/>
<dbReference type="InterPro" id="IPR016205">
    <property type="entry name" value="Glycerol_DH"/>
</dbReference>
<feature type="region of interest" description="Disordered" evidence="5">
    <location>
        <begin position="65"/>
        <end position="115"/>
    </location>
</feature>
<evidence type="ECO:0000256" key="3">
    <source>
        <dbReference type="ARBA" id="ARBA00023002"/>
    </source>
</evidence>
<evidence type="ECO:0000313" key="8">
    <source>
        <dbReference type="Proteomes" id="UP000054007"/>
    </source>
</evidence>
<comment type="similarity">
    <text evidence="1">Belongs to the iron-containing alcohol dehydrogenase family.</text>
</comment>
<gene>
    <name evidence="7" type="ORF">CYLTODRAFT_381076</name>
</gene>
<dbReference type="PANTHER" id="PTHR43616:SF5">
    <property type="entry name" value="GLYCEROL DEHYDROGENASE 1"/>
    <property type="match status" value="1"/>
</dbReference>
<dbReference type="SUPFAM" id="SSF56796">
    <property type="entry name" value="Dehydroquinate synthase-like"/>
    <property type="match status" value="2"/>
</dbReference>
<feature type="domain" description="Alcohol dehydrogenase iron-type/glycerol dehydrogenase GldA" evidence="6">
    <location>
        <begin position="126"/>
        <end position="217"/>
    </location>
</feature>
<accession>A0A0D7B0Y7</accession>
<dbReference type="AlphaFoldDB" id="A0A0D7B0Y7"/>